<evidence type="ECO:0000313" key="1">
    <source>
        <dbReference type="EMBL" id="EDM75235.1"/>
    </source>
</evidence>
<organism evidence="1 2">
    <name type="scientific">Plesiocystis pacifica SIR-1</name>
    <dbReference type="NCBI Taxonomy" id="391625"/>
    <lineage>
        <taxon>Bacteria</taxon>
        <taxon>Pseudomonadati</taxon>
        <taxon>Myxococcota</taxon>
        <taxon>Polyangia</taxon>
        <taxon>Nannocystales</taxon>
        <taxon>Nannocystaceae</taxon>
        <taxon>Plesiocystis</taxon>
    </lineage>
</organism>
<accession>A6GFZ0</accession>
<dbReference type="Proteomes" id="UP000005801">
    <property type="component" value="Unassembled WGS sequence"/>
</dbReference>
<name>A6GFZ0_9BACT</name>
<reference evidence="1 2" key="1">
    <citation type="submission" date="2007-06" db="EMBL/GenBank/DDBJ databases">
        <authorList>
            <person name="Shimkets L."/>
            <person name="Ferriera S."/>
            <person name="Johnson J."/>
            <person name="Kravitz S."/>
            <person name="Beeson K."/>
            <person name="Sutton G."/>
            <person name="Rogers Y.-H."/>
            <person name="Friedman R."/>
            <person name="Frazier M."/>
            <person name="Venter J.C."/>
        </authorList>
    </citation>
    <scope>NUCLEOTIDE SEQUENCE [LARGE SCALE GENOMIC DNA]</scope>
    <source>
        <strain evidence="1 2">SIR-1</strain>
    </source>
</reference>
<gene>
    <name evidence="1" type="ORF">PPSIR1_26231</name>
</gene>
<dbReference type="OrthoDB" id="9828591at2"/>
<keyword evidence="2" id="KW-1185">Reference proteome</keyword>
<dbReference type="AlphaFoldDB" id="A6GFZ0"/>
<proteinExistence type="predicted"/>
<evidence type="ECO:0000313" key="2">
    <source>
        <dbReference type="Proteomes" id="UP000005801"/>
    </source>
</evidence>
<sequence>MPARELVSAHLQPLRDKSTLLDTEFTLALFEHATGIASEAVAGCGVGVDHYTGEHVLAAALARETPRGYEHRLCLAITDRRTILSGWSSTKGGHNGTRFSMGHEQLARVESKATMLANYVRLFDHQGTSRDLTFPQVTDVLGRFYAALAQLPPQARMSAPLPMPQPSPEDPAGLRAVAHGLWREDPAATQILAHVDRLVYGGQVDPASGYDFACRVFLAHRSAVSGPAMSPGLGRVWLSPMSAADLGHTFVSIYGRPADYQVAPDGWAWHDFHLNPERDYLDATLSALGVAAYVGLGVGFSPGRVIAHHLMKREPITKLRVGVHEGQACSHYVVDGPRGRLELSDANMAHRLHQALIHSSYRVLERRALLGWGLDYHALFA</sequence>
<protein>
    <submittedName>
        <fullName evidence="1">Uncharacterized protein</fullName>
    </submittedName>
</protein>
<dbReference type="RefSeq" id="WP_006975630.1">
    <property type="nucleotide sequence ID" value="NZ_ABCS01000099.1"/>
</dbReference>
<dbReference type="EMBL" id="ABCS01000099">
    <property type="protein sequence ID" value="EDM75235.1"/>
    <property type="molecule type" value="Genomic_DNA"/>
</dbReference>
<comment type="caution">
    <text evidence="1">The sequence shown here is derived from an EMBL/GenBank/DDBJ whole genome shotgun (WGS) entry which is preliminary data.</text>
</comment>